<comment type="caution">
    <text evidence="2">The sequence shown here is derived from an EMBL/GenBank/DDBJ whole genome shotgun (WGS) entry which is preliminary data.</text>
</comment>
<proteinExistence type="predicted"/>
<keyword evidence="1" id="KW-0812">Transmembrane</keyword>
<organism evidence="2 3">
    <name type="scientific">Ectopseudomonas oleovorans</name>
    <name type="common">Pseudomonas oleovorans</name>
    <dbReference type="NCBI Taxonomy" id="301"/>
    <lineage>
        <taxon>Bacteria</taxon>
        <taxon>Pseudomonadati</taxon>
        <taxon>Pseudomonadota</taxon>
        <taxon>Gammaproteobacteria</taxon>
        <taxon>Pseudomonadales</taxon>
        <taxon>Pseudomonadaceae</taxon>
        <taxon>Ectopseudomonas</taxon>
    </lineage>
</organism>
<keyword evidence="1" id="KW-1133">Transmembrane helix</keyword>
<evidence type="ECO:0000256" key="1">
    <source>
        <dbReference type="SAM" id="Phobius"/>
    </source>
</evidence>
<feature type="transmembrane region" description="Helical" evidence="1">
    <location>
        <begin position="21"/>
        <end position="37"/>
    </location>
</feature>
<evidence type="ECO:0000313" key="3">
    <source>
        <dbReference type="Proteomes" id="UP000256988"/>
    </source>
</evidence>
<reference evidence="2 3" key="1">
    <citation type="submission" date="2018-07" db="EMBL/GenBank/DDBJ databases">
        <title>Genome sequencing of rice bacterial endophytes.</title>
        <authorList>
            <person name="Venturi V."/>
        </authorList>
    </citation>
    <scope>NUCLEOTIDE SEQUENCE [LARGE SCALE GENOMIC DNA]</scope>
    <source>
        <strain evidence="2 3">AG1002</strain>
    </source>
</reference>
<sequence>MTDQELARQKGKSRRFLDNHGSWFLLIAVAIASWMAGSQHNAVTTADTVKILAESHERQDATRVARIRELLDINQKLLLQVGPRVESAATKAEQAAVKATEAVNKAEAQQAAKP</sequence>
<dbReference type="RefSeq" id="WP_115945614.1">
    <property type="nucleotide sequence ID" value="NZ_QRDL01000002.1"/>
</dbReference>
<dbReference type="Proteomes" id="UP000256988">
    <property type="component" value="Unassembled WGS sequence"/>
</dbReference>
<gene>
    <name evidence="2" type="ORF">DFO60_1478</name>
</gene>
<evidence type="ECO:0000313" key="2">
    <source>
        <dbReference type="EMBL" id="RED06972.1"/>
    </source>
</evidence>
<dbReference type="AlphaFoldDB" id="A0A3D9EUX7"/>
<name>A0A3D9EUX7_ECTOL</name>
<protein>
    <submittedName>
        <fullName evidence="2">Uncharacterized protein</fullName>
    </submittedName>
</protein>
<dbReference type="EMBL" id="QRDL01000002">
    <property type="protein sequence ID" value="RED06972.1"/>
    <property type="molecule type" value="Genomic_DNA"/>
</dbReference>
<accession>A0A3D9EUX7</accession>
<keyword evidence="1" id="KW-0472">Membrane</keyword>